<dbReference type="Proteomes" id="UP000825890">
    <property type="component" value="Unassembled WGS sequence"/>
</dbReference>
<dbReference type="AlphaFoldDB" id="A0A9P3CQD4"/>
<evidence type="ECO:0000313" key="2">
    <source>
        <dbReference type="Proteomes" id="UP000825890"/>
    </source>
</evidence>
<dbReference type="GeneID" id="68291390"/>
<accession>A0A9P3CQD4</accession>
<dbReference type="RefSeq" id="XP_044657040.1">
    <property type="nucleotide sequence ID" value="XM_044801105.1"/>
</dbReference>
<organism evidence="1 2">
    <name type="scientific">Cercospora kikuchii</name>
    <dbReference type="NCBI Taxonomy" id="84275"/>
    <lineage>
        <taxon>Eukaryota</taxon>
        <taxon>Fungi</taxon>
        <taxon>Dikarya</taxon>
        <taxon>Ascomycota</taxon>
        <taxon>Pezizomycotina</taxon>
        <taxon>Dothideomycetes</taxon>
        <taxon>Dothideomycetidae</taxon>
        <taxon>Mycosphaerellales</taxon>
        <taxon>Mycosphaerellaceae</taxon>
        <taxon>Cercospora</taxon>
    </lineage>
</organism>
<name>A0A9P3CQD4_9PEZI</name>
<gene>
    <name evidence="1" type="ORF">CKM354_000581500</name>
</gene>
<reference evidence="1 2" key="1">
    <citation type="submission" date="2021-01" db="EMBL/GenBank/DDBJ databases">
        <title>Cercospora kikuchii MAFF 305040 whole genome shotgun sequence.</title>
        <authorList>
            <person name="Kashiwa T."/>
            <person name="Suzuki T."/>
        </authorList>
    </citation>
    <scope>NUCLEOTIDE SEQUENCE [LARGE SCALE GENOMIC DNA]</scope>
    <source>
        <strain evidence="1 2">MAFF 305040</strain>
    </source>
</reference>
<sequence>MATFGAQSFAHFMTVIEQRGYEWQNQNYIFQVGMATWVNIWNTRFAGRRAGHDALNAIQTCERVRGKAESDNLARENHATETAAANGTVADAHNALIDSVERLRNCLANHVLNAHFDLWITRTRLTAENTLKEAQKTLTTIVDSLRAEFRKDDINAELFPDGQWSCVQVFTSGINTTGLWVRHTPTNMIEDRVVRKVEYKTQAAWDDDRCVARQNHMFTLFSYEAGLLMKSSARLTFTPITEAWAICMAYARSIKKGGFQCPSLG</sequence>
<keyword evidence="2" id="KW-1185">Reference proteome</keyword>
<protein>
    <submittedName>
        <fullName evidence="1">Uncharacterized protein</fullName>
    </submittedName>
</protein>
<proteinExistence type="predicted"/>
<comment type="caution">
    <text evidence="1">The sequence shown here is derived from an EMBL/GenBank/DDBJ whole genome shotgun (WGS) entry which is preliminary data.</text>
</comment>
<evidence type="ECO:0000313" key="1">
    <source>
        <dbReference type="EMBL" id="GIZ42553.1"/>
    </source>
</evidence>
<dbReference type="EMBL" id="BOLY01000003">
    <property type="protein sequence ID" value="GIZ42553.1"/>
    <property type="molecule type" value="Genomic_DNA"/>
</dbReference>